<dbReference type="AlphaFoldDB" id="A0A846YK28"/>
<reference evidence="1 2" key="1">
    <citation type="submission" date="2020-04" db="EMBL/GenBank/DDBJ databases">
        <title>MicrobeNet Type strains.</title>
        <authorList>
            <person name="Nicholson A.C."/>
        </authorList>
    </citation>
    <scope>NUCLEOTIDE SEQUENCE [LARGE SCALE GENOMIC DNA]</scope>
    <source>
        <strain evidence="1 2">JCM 3332</strain>
    </source>
</reference>
<dbReference type="Proteomes" id="UP000570678">
    <property type="component" value="Unassembled WGS sequence"/>
</dbReference>
<gene>
    <name evidence="1" type="ORF">HGA15_18735</name>
</gene>
<protein>
    <submittedName>
        <fullName evidence="1">Uncharacterized protein</fullName>
    </submittedName>
</protein>
<keyword evidence="2" id="KW-1185">Reference proteome</keyword>
<evidence type="ECO:0000313" key="2">
    <source>
        <dbReference type="Proteomes" id="UP000570678"/>
    </source>
</evidence>
<sequence length="177" mass="19804">MAINFKLRQRCEIEDSSTWGRSWVGWDKHASDQVNFEVNRGVWNLGARAEREGYATFSSEGTVVAVAEIDRIENISMLDGSIKQAIAGRALQPGDAGYDLLIGRAVDNHRNPVTYIPDHPDEGPRTCACQCGAAVTGSRVFLPGHDQKAVHDRIQRQWGSTVAFINWFDREFTGERR</sequence>
<dbReference type="EMBL" id="JAAXOT010000009">
    <property type="protein sequence ID" value="NKY58141.1"/>
    <property type="molecule type" value="Genomic_DNA"/>
</dbReference>
<evidence type="ECO:0000313" key="1">
    <source>
        <dbReference type="EMBL" id="NKY58141.1"/>
    </source>
</evidence>
<name>A0A846YK28_9NOCA</name>
<comment type="caution">
    <text evidence="1">The sequence shown here is derived from an EMBL/GenBank/DDBJ whole genome shotgun (WGS) entry which is preliminary data.</text>
</comment>
<accession>A0A846YK28</accession>
<organism evidence="1 2">
    <name type="scientific">Nocardia flavorosea</name>
    <dbReference type="NCBI Taxonomy" id="53429"/>
    <lineage>
        <taxon>Bacteria</taxon>
        <taxon>Bacillati</taxon>
        <taxon>Actinomycetota</taxon>
        <taxon>Actinomycetes</taxon>
        <taxon>Mycobacteriales</taxon>
        <taxon>Nocardiaceae</taxon>
        <taxon>Nocardia</taxon>
    </lineage>
</organism>
<proteinExistence type="predicted"/>
<dbReference type="RefSeq" id="WP_062979234.1">
    <property type="nucleotide sequence ID" value="NZ_JAAXOT010000009.1"/>
</dbReference>